<comment type="caution">
    <text evidence="7">The sequence shown here is derived from an EMBL/GenBank/DDBJ whole genome shotgun (WGS) entry which is preliminary data.</text>
</comment>
<dbReference type="InterPro" id="IPR011006">
    <property type="entry name" value="CheY-like_superfamily"/>
</dbReference>
<proteinExistence type="predicted"/>
<dbReference type="Gene3D" id="3.40.50.2300">
    <property type="match status" value="2"/>
</dbReference>
<gene>
    <name evidence="7" type="ORF">CWB73_14825</name>
</gene>
<reference evidence="8" key="2">
    <citation type="submission" date="2019-06" db="EMBL/GenBank/DDBJ databases">
        <title>Co-occurence of chitin degradation, pigmentation and bioactivity in marine Pseudoalteromonas.</title>
        <authorList>
            <person name="Sonnenschein E.C."/>
            <person name="Bech P.K."/>
        </authorList>
    </citation>
    <scope>NUCLEOTIDE SEQUENCE [LARGE SCALE GENOMIC DNA]</scope>
    <source>
        <strain evidence="8">S1189</strain>
    </source>
</reference>
<dbReference type="NCBIfam" id="TIGR00254">
    <property type="entry name" value="GGDEF"/>
    <property type="match status" value="1"/>
</dbReference>
<evidence type="ECO:0000259" key="6">
    <source>
        <dbReference type="PROSITE" id="PS50887"/>
    </source>
</evidence>
<evidence type="ECO:0000256" key="1">
    <source>
        <dbReference type="ARBA" id="ARBA00001946"/>
    </source>
</evidence>
<dbReference type="PROSITE" id="PS50110">
    <property type="entry name" value="RESPONSE_REGULATORY"/>
    <property type="match status" value="2"/>
</dbReference>
<dbReference type="OrthoDB" id="9812260at2"/>
<dbReference type="GO" id="GO:0052621">
    <property type="term" value="F:diguanylate cyclase activity"/>
    <property type="evidence" value="ECO:0007669"/>
    <property type="project" value="UniProtKB-EC"/>
</dbReference>
<reference evidence="7 8" key="1">
    <citation type="submission" date="2017-12" db="EMBL/GenBank/DDBJ databases">
        <authorList>
            <person name="Paulsen S."/>
            <person name="Gram L.K."/>
        </authorList>
    </citation>
    <scope>NUCLEOTIDE SEQUENCE [LARGE SCALE GENOMIC DNA]</scope>
    <source>
        <strain evidence="7 8">S1189</strain>
    </source>
</reference>
<feature type="modified residue" description="4-aspartylphosphate" evidence="4">
    <location>
        <position position="53"/>
    </location>
</feature>
<feature type="domain" description="Response regulatory" evidence="5">
    <location>
        <begin position="4"/>
        <end position="116"/>
    </location>
</feature>
<organism evidence="7 8">
    <name type="scientific">Pseudoalteromonas phenolica</name>
    <dbReference type="NCBI Taxonomy" id="161398"/>
    <lineage>
        <taxon>Bacteria</taxon>
        <taxon>Pseudomonadati</taxon>
        <taxon>Pseudomonadota</taxon>
        <taxon>Gammaproteobacteria</taxon>
        <taxon>Alteromonadales</taxon>
        <taxon>Pseudoalteromonadaceae</taxon>
        <taxon>Pseudoalteromonas</taxon>
    </lineage>
</organism>
<feature type="modified residue" description="4-aspartylphosphate" evidence="4">
    <location>
        <position position="174"/>
    </location>
</feature>
<comment type="cofactor">
    <cofactor evidence="1">
        <name>Mg(2+)</name>
        <dbReference type="ChEBI" id="CHEBI:18420"/>
    </cofactor>
</comment>
<dbReference type="Proteomes" id="UP000307362">
    <property type="component" value="Unassembled WGS sequence"/>
</dbReference>
<dbReference type="PANTHER" id="PTHR45138">
    <property type="entry name" value="REGULATORY COMPONENTS OF SENSORY TRANSDUCTION SYSTEM"/>
    <property type="match status" value="1"/>
</dbReference>
<dbReference type="PANTHER" id="PTHR45138:SF9">
    <property type="entry name" value="DIGUANYLATE CYCLASE DGCM-RELATED"/>
    <property type="match status" value="1"/>
</dbReference>
<evidence type="ECO:0000259" key="5">
    <source>
        <dbReference type="PROSITE" id="PS50110"/>
    </source>
</evidence>
<dbReference type="Pfam" id="PF00072">
    <property type="entry name" value="Response_reg"/>
    <property type="match status" value="2"/>
</dbReference>
<evidence type="ECO:0000256" key="4">
    <source>
        <dbReference type="PROSITE-ProRule" id="PRU00169"/>
    </source>
</evidence>
<dbReference type="InterPro" id="IPR043128">
    <property type="entry name" value="Rev_trsase/Diguanyl_cyclase"/>
</dbReference>
<dbReference type="RefSeq" id="WP_138568342.1">
    <property type="nucleotide sequence ID" value="NZ_PNCM01000032.1"/>
</dbReference>
<dbReference type="GO" id="GO:0043709">
    <property type="term" value="P:cell adhesion involved in single-species biofilm formation"/>
    <property type="evidence" value="ECO:0007669"/>
    <property type="project" value="TreeGrafter"/>
</dbReference>
<dbReference type="InterPro" id="IPR000160">
    <property type="entry name" value="GGDEF_dom"/>
</dbReference>
<dbReference type="SMART" id="SM00448">
    <property type="entry name" value="REC"/>
    <property type="match status" value="2"/>
</dbReference>
<protein>
    <recommendedName>
        <fullName evidence="2">diguanylate cyclase</fullName>
        <ecNumber evidence="2">2.7.7.65</ecNumber>
    </recommendedName>
</protein>
<feature type="domain" description="GGDEF" evidence="6">
    <location>
        <begin position="284"/>
        <end position="412"/>
    </location>
</feature>
<dbReference type="PROSITE" id="PS50887">
    <property type="entry name" value="GGDEF"/>
    <property type="match status" value="1"/>
</dbReference>
<keyword evidence="4" id="KW-0597">Phosphoprotein</keyword>
<evidence type="ECO:0000256" key="2">
    <source>
        <dbReference type="ARBA" id="ARBA00012528"/>
    </source>
</evidence>
<dbReference type="SUPFAM" id="SSF52172">
    <property type="entry name" value="CheY-like"/>
    <property type="match status" value="2"/>
</dbReference>
<evidence type="ECO:0000256" key="3">
    <source>
        <dbReference type="ARBA" id="ARBA00034247"/>
    </source>
</evidence>
<dbReference type="GO" id="GO:1902201">
    <property type="term" value="P:negative regulation of bacterial-type flagellum-dependent cell motility"/>
    <property type="evidence" value="ECO:0007669"/>
    <property type="project" value="TreeGrafter"/>
</dbReference>
<dbReference type="EC" id="2.7.7.65" evidence="2"/>
<dbReference type="CDD" id="cd01949">
    <property type="entry name" value="GGDEF"/>
    <property type="match status" value="1"/>
</dbReference>
<comment type="catalytic activity">
    <reaction evidence="3">
        <text>2 GTP = 3',3'-c-di-GMP + 2 diphosphate</text>
        <dbReference type="Rhea" id="RHEA:24898"/>
        <dbReference type="ChEBI" id="CHEBI:33019"/>
        <dbReference type="ChEBI" id="CHEBI:37565"/>
        <dbReference type="ChEBI" id="CHEBI:58805"/>
        <dbReference type="EC" id="2.7.7.65"/>
    </reaction>
</comment>
<dbReference type="Pfam" id="PF00990">
    <property type="entry name" value="GGDEF"/>
    <property type="match status" value="1"/>
</dbReference>
<dbReference type="EMBL" id="PNCM01000032">
    <property type="protein sequence ID" value="TMP79203.1"/>
    <property type="molecule type" value="Genomic_DNA"/>
</dbReference>
<dbReference type="InterPro" id="IPR029787">
    <property type="entry name" value="Nucleotide_cyclase"/>
</dbReference>
<dbReference type="AlphaFoldDB" id="A0A5S3YRE9"/>
<evidence type="ECO:0000313" key="7">
    <source>
        <dbReference type="EMBL" id="TMP79203.1"/>
    </source>
</evidence>
<dbReference type="SUPFAM" id="SSF55073">
    <property type="entry name" value="Nucleotide cyclase"/>
    <property type="match status" value="1"/>
</dbReference>
<dbReference type="InterPro" id="IPR050469">
    <property type="entry name" value="Diguanylate_Cyclase"/>
</dbReference>
<dbReference type="InterPro" id="IPR001789">
    <property type="entry name" value="Sig_transdc_resp-reg_receiver"/>
</dbReference>
<dbReference type="SMART" id="SM00267">
    <property type="entry name" value="GGDEF"/>
    <property type="match status" value="1"/>
</dbReference>
<dbReference type="Gene3D" id="3.30.70.270">
    <property type="match status" value="1"/>
</dbReference>
<sequence>MTRRILIVEDTPTIARVQKHIAISAGYEADLATSLAETKAFLANNTYFCAIVDFILPDAPNGEAIHFTVNSDIPTIVMTGNLDNQTKETVEKYPIIDYVTKENKQAYQYLKKQLIRLPRNEFVKVLVVDDSKQTRNYVSSLLARHKYNVLEASDGLEALEVLKENPDISVIITDNEMPNMNGEDLCSEIRLQYSNDEKAIIGISSSNALHLSARFIKRGANDYLRKPFNAEEFYCRLSQNVDMLEYIATIKRQANSDYLTGLPNRRYFFEFTNKSLMRKAAREAKAGLAMIDVDHFKSINDNYGHDAGDDVLKALAQAFGAHFVGQLTARLGGEEFAIYFENETPEESLKLLEKFRRYLDEHSAGLTEHNIHFTVSIGFCFTCSSNVDSLIKEADIKLYDAKQSGRNKIVCR</sequence>
<dbReference type="GO" id="GO:0005886">
    <property type="term" value="C:plasma membrane"/>
    <property type="evidence" value="ECO:0007669"/>
    <property type="project" value="TreeGrafter"/>
</dbReference>
<dbReference type="FunFam" id="3.30.70.270:FF:000001">
    <property type="entry name" value="Diguanylate cyclase domain protein"/>
    <property type="match status" value="1"/>
</dbReference>
<dbReference type="GO" id="GO:0000160">
    <property type="term" value="P:phosphorelay signal transduction system"/>
    <property type="evidence" value="ECO:0007669"/>
    <property type="project" value="InterPro"/>
</dbReference>
<evidence type="ECO:0000313" key="8">
    <source>
        <dbReference type="Proteomes" id="UP000307362"/>
    </source>
</evidence>
<accession>A0A5S3YRE9</accession>
<feature type="domain" description="Response regulatory" evidence="5">
    <location>
        <begin position="124"/>
        <end position="241"/>
    </location>
</feature>
<name>A0A5S3YRE9_9GAMM</name>
<dbReference type="CDD" id="cd17544">
    <property type="entry name" value="REC_2_GGDEF"/>
    <property type="match status" value="1"/>
</dbReference>